<proteinExistence type="predicted"/>
<keyword evidence="3" id="KW-1185">Reference proteome</keyword>
<protein>
    <submittedName>
        <fullName evidence="2">Uncharacterized protein</fullName>
    </submittedName>
</protein>
<name>A0A392RE75_9FABA</name>
<accession>A0A392RE75</accession>
<dbReference type="Proteomes" id="UP000265520">
    <property type="component" value="Unassembled WGS sequence"/>
</dbReference>
<comment type="caution">
    <text evidence="2">The sequence shown here is derived from an EMBL/GenBank/DDBJ whole genome shotgun (WGS) entry which is preliminary data.</text>
</comment>
<organism evidence="2 3">
    <name type="scientific">Trifolium medium</name>
    <dbReference type="NCBI Taxonomy" id="97028"/>
    <lineage>
        <taxon>Eukaryota</taxon>
        <taxon>Viridiplantae</taxon>
        <taxon>Streptophyta</taxon>
        <taxon>Embryophyta</taxon>
        <taxon>Tracheophyta</taxon>
        <taxon>Spermatophyta</taxon>
        <taxon>Magnoliopsida</taxon>
        <taxon>eudicotyledons</taxon>
        <taxon>Gunneridae</taxon>
        <taxon>Pentapetalae</taxon>
        <taxon>rosids</taxon>
        <taxon>fabids</taxon>
        <taxon>Fabales</taxon>
        <taxon>Fabaceae</taxon>
        <taxon>Papilionoideae</taxon>
        <taxon>50 kb inversion clade</taxon>
        <taxon>NPAAA clade</taxon>
        <taxon>Hologalegina</taxon>
        <taxon>IRL clade</taxon>
        <taxon>Trifolieae</taxon>
        <taxon>Trifolium</taxon>
    </lineage>
</organism>
<evidence type="ECO:0000313" key="2">
    <source>
        <dbReference type="EMBL" id="MCI34933.1"/>
    </source>
</evidence>
<evidence type="ECO:0000256" key="1">
    <source>
        <dbReference type="SAM" id="MobiDB-lite"/>
    </source>
</evidence>
<dbReference type="EMBL" id="LXQA010218412">
    <property type="protein sequence ID" value="MCI34933.1"/>
    <property type="molecule type" value="Genomic_DNA"/>
</dbReference>
<evidence type="ECO:0000313" key="3">
    <source>
        <dbReference type="Proteomes" id="UP000265520"/>
    </source>
</evidence>
<feature type="non-terminal residue" evidence="2">
    <location>
        <position position="20"/>
    </location>
</feature>
<sequence length="20" mass="2261">MENEEGNEKIPEDEKSVNLG</sequence>
<reference evidence="2 3" key="1">
    <citation type="journal article" date="2018" name="Front. Plant Sci.">
        <title>Red Clover (Trifolium pratense) and Zigzag Clover (T. medium) - A Picture of Genomic Similarities and Differences.</title>
        <authorList>
            <person name="Dluhosova J."/>
            <person name="Istvanek J."/>
            <person name="Nedelnik J."/>
            <person name="Repkova J."/>
        </authorList>
    </citation>
    <scope>NUCLEOTIDE SEQUENCE [LARGE SCALE GENOMIC DNA]</scope>
    <source>
        <strain evidence="3">cv. 10/8</strain>
        <tissue evidence="2">Leaf</tissue>
    </source>
</reference>
<feature type="region of interest" description="Disordered" evidence="1">
    <location>
        <begin position="1"/>
        <end position="20"/>
    </location>
</feature>
<dbReference type="AlphaFoldDB" id="A0A392RE75"/>